<dbReference type="EMBL" id="FPBF01000012">
    <property type="protein sequence ID" value="SFU20197.1"/>
    <property type="molecule type" value="Genomic_DNA"/>
</dbReference>
<gene>
    <name evidence="1" type="ORF">SAMN04489724_0266</name>
</gene>
<evidence type="ECO:0000313" key="1">
    <source>
        <dbReference type="EMBL" id="SFU20197.1"/>
    </source>
</evidence>
<evidence type="ECO:0000313" key="2">
    <source>
        <dbReference type="Proteomes" id="UP000199673"/>
    </source>
</evidence>
<dbReference type="Proteomes" id="UP000199673">
    <property type="component" value="Unassembled WGS sequence"/>
</dbReference>
<protein>
    <submittedName>
        <fullName evidence="1">Uncharacterized protein</fullName>
    </submittedName>
</protein>
<sequence>MRSLVKQGILAILLGICLILQSGCGKSERDEPTIPSNSSHSYDINIASGEAFSGQIPKETAGVYNSVSFVNYDPEQERKTITILLQEAGKTQVTVGLILDHDNQPASLIKNGEEISSKVTVNKWGEELRYTSVQCTFSLKAYQEHSITAFGDEATVAALSLEFEGFFQASTSGEEVEVSGAIKIAAP</sequence>
<dbReference type="AlphaFoldDB" id="A0A1I7E8D6"/>
<organism evidence="1 2">
    <name type="scientific">Algoriphagus locisalis</name>
    <dbReference type="NCBI Taxonomy" id="305507"/>
    <lineage>
        <taxon>Bacteria</taxon>
        <taxon>Pseudomonadati</taxon>
        <taxon>Bacteroidota</taxon>
        <taxon>Cytophagia</taxon>
        <taxon>Cytophagales</taxon>
        <taxon>Cyclobacteriaceae</taxon>
        <taxon>Algoriphagus</taxon>
    </lineage>
</organism>
<reference evidence="2" key="1">
    <citation type="submission" date="2016-10" db="EMBL/GenBank/DDBJ databases">
        <authorList>
            <person name="Varghese N."/>
            <person name="Submissions S."/>
        </authorList>
    </citation>
    <scope>NUCLEOTIDE SEQUENCE [LARGE SCALE GENOMIC DNA]</scope>
    <source>
        <strain evidence="2">DSM 23445</strain>
    </source>
</reference>
<dbReference type="RefSeq" id="WP_091698392.1">
    <property type="nucleotide sequence ID" value="NZ_FPBF01000012.1"/>
</dbReference>
<name>A0A1I7E8D6_9BACT</name>
<proteinExistence type="predicted"/>
<dbReference type="STRING" id="305507.SAMN04489724_0266"/>
<keyword evidence="2" id="KW-1185">Reference proteome</keyword>
<accession>A0A1I7E8D6</accession>
<dbReference type="OrthoDB" id="1438296at2"/>